<evidence type="ECO:0000259" key="7">
    <source>
        <dbReference type="SMART" id="SM00839"/>
    </source>
</evidence>
<reference evidence="8 9" key="1">
    <citation type="journal article" date="2016" name="Nat. Commun.">
        <title>Thousands of microbial genomes shed light on interconnected biogeochemical processes in an aquifer system.</title>
        <authorList>
            <person name="Anantharaman K."/>
            <person name="Brown C.T."/>
            <person name="Hug L.A."/>
            <person name="Sharon I."/>
            <person name="Castelle C.J."/>
            <person name="Probst A.J."/>
            <person name="Thomas B.C."/>
            <person name="Singh A."/>
            <person name="Wilkins M.J."/>
            <person name="Karaoz U."/>
            <person name="Brodie E.L."/>
            <person name="Williams K.H."/>
            <person name="Hubbard S.S."/>
            <person name="Banfield J.F."/>
        </authorList>
    </citation>
    <scope>NUCLEOTIDE SEQUENCE [LARGE SCALE GENOMIC DNA]</scope>
</reference>
<feature type="binding site" evidence="5">
    <location>
        <begin position="187"/>
        <end position="192"/>
    </location>
    <ligand>
        <name>NAD(+)</name>
        <dbReference type="ChEBI" id="CHEBI:57540"/>
    </ligand>
</feature>
<dbReference type="GO" id="GO:0016639">
    <property type="term" value="F:oxidoreductase activity, acting on the CH-NH2 group of donors, NAD or NADP as acceptor"/>
    <property type="evidence" value="ECO:0007669"/>
    <property type="project" value="InterPro"/>
</dbReference>
<dbReference type="GO" id="GO:0000166">
    <property type="term" value="F:nucleotide binding"/>
    <property type="evidence" value="ECO:0007669"/>
    <property type="project" value="UniProtKB-KW"/>
</dbReference>
<dbReference type="SUPFAM" id="SSF53223">
    <property type="entry name" value="Aminoacid dehydrogenase-like, N-terminal domain"/>
    <property type="match status" value="1"/>
</dbReference>
<organism evidence="8 9">
    <name type="scientific">Candidatus Roizmanbacteria bacterium RIFCSPHIGHO2_02_FULL_40_9</name>
    <dbReference type="NCBI Taxonomy" id="1802042"/>
    <lineage>
        <taxon>Bacteria</taxon>
        <taxon>Candidatus Roizmaniibacteriota</taxon>
    </lineage>
</organism>
<dbReference type="EMBL" id="MFZS01000035">
    <property type="protein sequence ID" value="OGK28633.1"/>
    <property type="molecule type" value="Genomic_DNA"/>
</dbReference>
<dbReference type="InterPro" id="IPR006097">
    <property type="entry name" value="Glu/Leu/Phe/Val/Trp_DH_dimer"/>
</dbReference>
<comment type="caution">
    <text evidence="8">The sequence shown here is derived from an EMBL/GenBank/DDBJ whole genome shotgun (WGS) entry which is preliminary data.</text>
</comment>
<keyword evidence="3 5" id="KW-0520">NAD</keyword>
<dbReference type="PRINTS" id="PR00082">
    <property type="entry name" value="GLFDHDRGNASE"/>
</dbReference>
<feature type="domain" description="Glutamate/phenylalanine/leucine/valine/L-tryptophan dehydrogenase C-terminal" evidence="7">
    <location>
        <begin position="151"/>
        <end position="356"/>
    </location>
</feature>
<dbReference type="InterPro" id="IPR006095">
    <property type="entry name" value="Glu/Leu/Phe/Val/Trp_DH"/>
</dbReference>
<dbReference type="GO" id="GO:0006520">
    <property type="term" value="P:amino acid metabolic process"/>
    <property type="evidence" value="ECO:0007669"/>
    <property type="project" value="InterPro"/>
</dbReference>
<dbReference type="Gene3D" id="3.40.50.10860">
    <property type="entry name" value="Leucine Dehydrogenase, chain A, domain 1"/>
    <property type="match status" value="1"/>
</dbReference>
<evidence type="ECO:0000256" key="1">
    <source>
        <dbReference type="ARBA" id="ARBA00006382"/>
    </source>
</evidence>
<dbReference type="InterPro" id="IPR046346">
    <property type="entry name" value="Aminoacid_DH-like_N_sf"/>
</dbReference>
<dbReference type="PANTHER" id="PTHR42722:SF1">
    <property type="entry name" value="VALINE DEHYDROGENASE"/>
    <property type="match status" value="1"/>
</dbReference>
<dbReference type="Pfam" id="PF00208">
    <property type="entry name" value="ELFV_dehydrog"/>
    <property type="match status" value="1"/>
</dbReference>
<dbReference type="PIRSF" id="PIRSF000188">
    <property type="entry name" value="Phe_leu_dh"/>
    <property type="match status" value="1"/>
</dbReference>
<sequence length="359" mass="40123">MSKNTLSTTDLQVTSYDGYDNHSVVAFFVDPETNIQGFVSFYRMNLKYPAFGATRIWNFPTLHDGLEDSLRLAKTMMYKNAMAGTPYSGAKGVLVSGKLSPQKRKKLLIKYARFVSFLGGRFITGADVGVNIADVKLMKTVSNDYIVGVKVNPVEHTVNGLLSALDSAVFEVFGTKDLSNRTIAVQGVGKTGRLLVDRLHDKVKSIYISDINEKEIHSIPRKYKNVQAVIPEDIHKQKVDIFSPCALGGILNKKTIKSIRAQIILGTANNQLQNDDIATELHRLGIFYAPDYVVNGGGVISVIHEYENKRIFKNILNKRVLLIGKTLKRVIQYSKTHNVSMKKAADVLAERIINKYYDY</sequence>
<proteinExistence type="inferred from homology"/>
<dbReference type="CDD" id="cd01075">
    <property type="entry name" value="NAD_bind_Leu_Phe_Val_DH"/>
    <property type="match status" value="1"/>
</dbReference>
<evidence type="ECO:0000256" key="5">
    <source>
        <dbReference type="PIRSR" id="PIRSR000188-2"/>
    </source>
</evidence>
<dbReference type="SUPFAM" id="SSF51735">
    <property type="entry name" value="NAD(P)-binding Rossmann-fold domains"/>
    <property type="match status" value="1"/>
</dbReference>
<dbReference type="InterPro" id="IPR016211">
    <property type="entry name" value="Glu/Phe/Leu/Val/Trp_DH_bac/arc"/>
</dbReference>
<evidence type="ECO:0000313" key="9">
    <source>
        <dbReference type="Proteomes" id="UP000177027"/>
    </source>
</evidence>
<dbReference type="AlphaFoldDB" id="A0A1F7HC49"/>
<dbReference type="PANTHER" id="PTHR42722">
    <property type="entry name" value="LEUCINE DEHYDROGENASE"/>
    <property type="match status" value="1"/>
</dbReference>
<keyword evidence="2 6" id="KW-0560">Oxidoreductase</keyword>
<accession>A0A1F7HC49</accession>
<feature type="active site" description="Proton donor/acceptor" evidence="4">
    <location>
        <position position="91"/>
    </location>
</feature>
<evidence type="ECO:0000256" key="3">
    <source>
        <dbReference type="ARBA" id="ARBA00023027"/>
    </source>
</evidence>
<evidence type="ECO:0000256" key="4">
    <source>
        <dbReference type="PIRSR" id="PIRSR000188-1"/>
    </source>
</evidence>
<keyword evidence="5" id="KW-0547">Nucleotide-binding</keyword>
<dbReference type="Pfam" id="PF02812">
    <property type="entry name" value="ELFV_dehydrog_N"/>
    <property type="match status" value="1"/>
</dbReference>
<evidence type="ECO:0000256" key="6">
    <source>
        <dbReference type="RuleBase" id="RU004417"/>
    </source>
</evidence>
<dbReference type="Gene3D" id="3.40.50.720">
    <property type="entry name" value="NAD(P)-binding Rossmann-like Domain"/>
    <property type="match status" value="1"/>
</dbReference>
<dbReference type="InterPro" id="IPR036291">
    <property type="entry name" value="NAD(P)-bd_dom_sf"/>
</dbReference>
<dbReference type="SMART" id="SM00839">
    <property type="entry name" value="ELFV_dehydrog"/>
    <property type="match status" value="1"/>
</dbReference>
<dbReference type="Proteomes" id="UP000177027">
    <property type="component" value="Unassembled WGS sequence"/>
</dbReference>
<evidence type="ECO:0000313" key="8">
    <source>
        <dbReference type="EMBL" id="OGK28633.1"/>
    </source>
</evidence>
<dbReference type="InterPro" id="IPR006096">
    <property type="entry name" value="Glu/Leu/Phe/Val/Trp_DH_C"/>
</dbReference>
<comment type="similarity">
    <text evidence="1 6">Belongs to the Glu/Leu/Phe/Val dehydrogenases family.</text>
</comment>
<protein>
    <recommendedName>
        <fullName evidence="7">Glutamate/phenylalanine/leucine/valine/L-tryptophan dehydrogenase C-terminal domain-containing protein</fullName>
    </recommendedName>
</protein>
<gene>
    <name evidence="8" type="ORF">A3D06_02155</name>
</gene>
<evidence type="ECO:0000256" key="2">
    <source>
        <dbReference type="ARBA" id="ARBA00023002"/>
    </source>
</evidence>
<name>A0A1F7HC49_9BACT</name>